<dbReference type="EMBL" id="MIFZ01000227">
    <property type="protein sequence ID" value="OSY51554.1"/>
    <property type="molecule type" value="Genomic_DNA"/>
</dbReference>
<evidence type="ECO:0000313" key="5">
    <source>
        <dbReference type="Proteomes" id="UP000731519"/>
    </source>
</evidence>
<protein>
    <submittedName>
        <fullName evidence="3">Uncharacterized protein</fullName>
    </submittedName>
</protein>
<dbReference type="Proteomes" id="UP000194318">
    <property type="component" value="Unassembled WGS sequence"/>
</dbReference>
<proteinExistence type="predicted"/>
<accession>A0A1Y2NVL0</accession>
<reference evidence="2 5" key="1">
    <citation type="submission" date="2013-05" db="EMBL/GenBank/DDBJ databases">
        <title>Genome Sequence of Streptomyces fradiae.</title>
        <authorList>
            <person name="Kirby R."/>
        </authorList>
    </citation>
    <scope>NUCLEOTIDE SEQUENCE [LARGE SCALE GENOMIC DNA]</scope>
    <source>
        <strain evidence="2 5">ATCC 10745</strain>
    </source>
</reference>
<gene>
    <name evidence="3" type="ORF">BG846_02765</name>
    <name evidence="2" type="ORF">K701_19905</name>
</gene>
<evidence type="ECO:0000313" key="4">
    <source>
        <dbReference type="Proteomes" id="UP000194318"/>
    </source>
</evidence>
<name>A0A1Y2NVL0_STRFR</name>
<evidence type="ECO:0000256" key="1">
    <source>
        <dbReference type="SAM" id="MobiDB-lite"/>
    </source>
</evidence>
<keyword evidence="5" id="KW-1185">Reference proteome</keyword>
<feature type="compositionally biased region" description="Low complexity" evidence="1">
    <location>
        <begin position="274"/>
        <end position="288"/>
    </location>
</feature>
<evidence type="ECO:0000313" key="3">
    <source>
        <dbReference type="EMBL" id="OSY51554.1"/>
    </source>
</evidence>
<dbReference type="AlphaFoldDB" id="A0A1Y2NVL0"/>
<dbReference type="Proteomes" id="UP000731519">
    <property type="component" value="Unassembled WGS sequence"/>
</dbReference>
<dbReference type="EMBL" id="ASYR01000027">
    <property type="protein sequence ID" value="KAF0648181.1"/>
    <property type="molecule type" value="Genomic_DNA"/>
</dbReference>
<sequence>MAVAVAGQGRRQSSFSRCEPACGPMRSIPPSTLQDAPVTYEASAPARKAMTAATSRGVARPAERDAGPALLAHVPVLLAGHGRGDLAGRDRVDGDAVLGQLQRQHLRQQTEAALGRAVRRGADARLVLVHRRDVDDPSAAALVDHAAGGVLGAQERSGEVHVEDVPDGLVGDVEEGGRGAGAGVVDQHVDPAQLPREVVDGVCRAGQVGQVHPGDGGAAAVRPHLLGGVPGALLVGVPGDADVHALAGEPDGGGAADARVGTGDDGYGGCVVHAAAGTTPGGPQTPAGRGRGRPVVSTTREGRGTGCRK</sequence>
<feature type="region of interest" description="Disordered" evidence="1">
    <location>
        <begin position="1"/>
        <end position="35"/>
    </location>
</feature>
<feature type="region of interest" description="Disordered" evidence="1">
    <location>
        <begin position="273"/>
        <end position="309"/>
    </location>
</feature>
<reference evidence="3 4" key="2">
    <citation type="submission" date="2016-09" db="EMBL/GenBank/DDBJ databases">
        <title>Streptomyces fradiae DSM40063, a candidate organism with high potential of specific P450 cytochromes.</title>
        <authorList>
            <person name="Grumaz C."/>
            <person name="Vainshtein Y."/>
            <person name="Kirstahler P."/>
            <person name="Sohn K."/>
        </authorList>
    </citation>
    <scope>NUCLEOTIDE SEQUENCE [LARGE SCALE GENOMIC DNA]</scope>
    <source>
        <strain evidence="3 4">DSM 40063</strain>
    </source>
</reference>
<comment type="caution">
    <text evidence="3">The sequence shown here is derived from an EMBL/GenBank/DDBJ whole genome shotgun (WGS) entry which is preliminary data.</text>
</comment>
<evidence type="ECO:0000313" key="2">
    <source>
        <dbReference type="EMBL" id="KAF0648181.1"/>
    </source>
</evidence>
<organism evidence="3 4">
    <name type="scientific">Streptomyces fradiae ATCC 10745 = DSM 40063</name>
    <dbReference type="NCBI Taxonomy" id="1319510"/>
    <lineage>
        <taxon>Bacteria</taxon>
        <taxon>Bacillati</taxon>
        <taxon>Actinomycetota</taxon>
        <taxon>Actinomycetes</taxon>
        <taxon>Kitasatosporales</taxon>
        <taxon>Streptomycetaceae</taxon>
        <taxon>Streptomyces</taxon>
    </lineage>
</organism>